<dbReference type="EMBL" id="GBRH01278107">
    <property type="protein sequence ID" value="JAD19788.1"/>
    <property type="molecule type" value="Transcribed_RNA"/>
</dbReference>
<accession>A0A0A8Y4Z6</accession>
<proteinExistence type="predicted"/>
<evidence type="ECO:0000313" key="1">
    <source>
        <dbReference type="EMBL" id="JAD19788.1"/>
    </source>
</evidence>
<reference evidence="1" key="1">
    <citation type="submission" date="2014-09" db="EMBL/GenBank/DDBJ databases">
        <authorList>
            <person name="Magalhaes I.L.F."/>
            <person name="Oliveira U."/>
            <person name="Santos F.R."/>
            <person name="Vidigal T.H.D.A."/>
            <person name="Brescovit A.D."/>
            <person name="Santos A.J."/>
        </authorList>
    </citation>
    <scope>NUCLEOTIDE SEQUENCE</scope>
    <source>
        <tissue evidence="1">Shoot tissue taken approximately 20 cm above the soil surface</tissue>
    </source>
</reference>
<organism evidence="1">
    <name type="scientific">Arundo donax</name>
    <name type="common">Giant reed</name>
    <name type="synonym">Donax arundinaceus</name>
    <dbReference type="NCBI Taxonomy" id="35708"/>
    <lineage>
        <taxon>Eukaryota</taxon>
        <taxon>Viridiplantae</taxon>
        <taxon>Streptophyta</taxon>
        <taxon>Embryophyta</taxon>
        <taxon>Tracheophyta</taxon>
        <taxon>Spermatophyta</taxon>
        <taxon>Magnoliopsida</taxon>
        <taxon>Liliopsida</taxon>
        <taxon>Poales</taxon>
        <taxon>Poaceae</taxon>
        <taxon>PACMAD clade</taxon>
        <taxon>Arundinoideae</taxon>
        <taxon>Arundineae</taxon>
        <taxon>Arundo</taxon>
    </lineage>
</organism>
<name>A0A0A8Y4Z6_ARUDO</name>
<dbReference type="AlphaFoldDB" id="A0A0A8Y4Z6"/>
<sequence length="45" mass="5553">MGRYCQYLDHLSMFPRTTFMYSVTQSLPQPWQLEKCNHWDQFLPQ</sequence>
<reference evidence="1" key="2">
    <citation type="journal article" date="2015" name="Data Brief">
        <title>Shoot transcriptome of the giant reed, Arundo donax.</title>
        <authorList>
            <person name="Barrero R.A."/>
            <person name="Guerrero F.D."/>
            <person name="Moolhuijzen P."/>
            <person name="Goolsby J.A."/>
            <person name="Tidwell J."/>
            <person name="Bellgard S.E."/>
            <person name="Bellgard M.I."/>
        </authorList>
    </citation>
    <scope>NUCLEOTIDE SEQUENCE</scope>
    <source>
        <tissue evidence="1">Shoot tissue taken approximately 20 cm above the soil surface</tissue>
    </source>
</reference>
<protein>
    <submittedName>
        <fullName evidence="1">Uncharacterized protein</fullName>
    </submittedName>
</protein>